<keyword evidence="2" id="KW-1185">Reference proteome</keyword>
<name>A0A6G9YUP1_9NOCA</name>
<dbReference type="KEGG" id="nah:F5544_43800"/>
<evidence type="ECO:0000313" key="1">
    <source>
        <dbReference type="EMBL" id="QIS16563.1"/>
    </source>
</evidence>
<dbReference type="EMBL" id="CP046172">
    <property type="protein sequence ID" value="QIS16563.1"/>
    <property type="molecule type" value="Genomic_DNA"/>
</dbReference>
<dbReference type="RefSeq" id="WP_167478622.1">
    <property type="nucleotide sequence ID" value="NZ_CP046172.1"/>
</dbReference>
<reference evidence="1 2" key="1">
    <citation type="journal article" date="2019" name="ACS Chem. Biol.">
        <title>Identification and Mobilization of a Cryptic Antibiotic Biosynthesis Gene Locus from a Human-Pathogenic Nocardia Isolate.</title>
        <authorList>
            <person name="Herisse M."/>
            <person name="Ishida K."/>
            <person name="Porter J.L."/>
            <person name="Howden B."/>
            <person name="Hertweck C."/>
            <person name="Stinear T.P."/>
            <person name="Pidot S.J."/>
        </authorList>
    </citation>
    <scope>NUCLEOTIDE SEQUENCE [LARGE SCALE GENOMIC DNA]</scope>
    <source>
        <strain evidence="1 2">AUSMDU00012717</strain>
    </source>
</reference>
<gene>
    <name evidence="1" type="ORF">F5544_43800</name>
</gene>
<proteinExistence type="predicted"/>
<evidence type="ECO:0000313" key="2">
    <source>
        <dbReference type="Proteomes" id="UP000503540"/>
    </source>
</evidence>
<accession>A0A6G9YUP1</accession>
<protein>
    <submittedName>
        <fullName evidence="1">Uncharacterized protein</fullName>
    </submittedName>
</protein>
<organism evidence="1 2">
    <name type="scientific">Nocardia arthritidis</name>
    <dbReference type="NCBI Taxonomy" id="228602"/>
    <lineage>
        <taxon>Bacteria</taxon>
        <taxon>Bacillati</taxon>
        <taxon>Actinomycetota</taxon>
        <taxon>Actinomycetes</taxon>
        <taxon>Mycobacteriales</taxon>
        <taxon>Nocardiaceae</taxon>
        <taxon>Nocardia</taxon>
    </lineage>
</organism>
<sequence>MSTISVDIATIDATTIGAAAADAPDPEKAAAQRYPHCSTSKNGAHRQYLSTKIPPICDK</sequence>
<dbReference type="Proteomes" id="UP000503540">
    <property type="component" value="Chromosome"/>
</dbReference>
<dbReference type="AlphaFoldDB" id="A0A6G9YUP1"/>